<evidence type="ECO:0000313" key="4">
    <source>
        <dbReference type="EMBL" id="VDL75664.1"/>
    </source>
</evidence>
<dbReference type="InterPro" id="IPR036415">
    <property type="entry name" value="Lamin_tail_dom_sf"/>
</dbReference>
<sequence>MVVILARLSEAVQIRLAENHEILPLNNRLAEYICEVHFLQAVQRKMELRIQQWSGSSGYRAERSSFAYVGSAARYEADIEQLPSLNLQLSSAESRLEAALQTVHHTDEDQLIAKLCDITKELNLAQWRGRRIEEECRRLRVENQRIIDDLAEQRLERLTALRAELHDLRTNLMNLENRNRLLESWIIDIEHARQSDLAIGEAVVRADELHLRSLMEQYEVLVSGPSPNEYSIATLREEIRRYRELLDGIGPSSHRGGAEFNFTIAGRYIQQKTSSSYYAGGAVSGGGYQTAIGSGVVAASSGASRSHVIGGVSTAYKQTKSSSMVHSGGAYSSGMGSGAVYLTGMDSGAGYQTQIGSGVVSQSHIGHIGGGATSAEYRNQSYSSSSHVVDHQPSVVSTLDYTINATPNEIIEQDYSMHRSALGNVTIGDISKDGGFIVIENTSVDSDQYLGGWTLGNANSAQFTFPQGYTLTPLSSVKIYARGQGFQNPPHTLVCESGSSTFATSDDLNIYLYDNDGQERAHVSQRQYFRGRRTF</sequence>
<keyword evidence="5" id="KW-1185">Reference proteome</keyword>
<dbReference type="WBParaSite" id="NBR_0001207401-mRNA-1">
    <property type="protein sequence ID" value="NBR_0001207401-mRNA-1"/>
    <property type="gene ID" value="NBR_0001207401"/>
</dbReference>
<protein>
    <submittedName>
        <fullName evidence="6">LTD domain-containing protein</fullName>
    </submittedName>
</protein>
<feature type="domain" description="LTD" evidence="3">
    <location>
        <begin position="413"/>
        <end position="527"/>
    </location>
</feature>
<name>A0A158R0L8_NIPBR</name>
<dbReference type="STRING" id="27835.A0A158R0L8"/>
<evidence type="ECO:0000313" key="6">
    <source>
        <dbReference type="WBParaSite" id="NBR_0001207401-mRNA-1"/>
    </source>
</evidence>
<evidence type="ECO:0000313" key="5">
    <source>
        <dbReference type="Proteomes" id="UP000271162"/>
    </source>
</evidence>
<organism evidence="6">
    <name type="scientific">Nippostrongylus brasiliensis</name>
    <name type="common">Rat hookworm</name>
    <dbReference type="NCBI Taxonomy" id="27835"/>
    <lineage>
        <taxon>Eukaryota</taxon>
        <taxon>Metazoa</taxon>
        <taxon>Ecdysozoa</taxon>
        <taxon>Nematoda</taxon>
        <taxon>Chromadorea</taxon>
        <taxon>Rhabditida</taxon>
        <taxon>Rhabditina</taxon>
        <taxon>Rhabditomorpha</taxon>
        <taxon>Strongyloidea</taxon>
        <taxon>Heligmosomidae</taxon>
        <taxon>Nippostrongylus</taxon>
    </lineage>
</organism>
<proteinExistence type="predicted"/>
<dbReference type="SUPFAM" id="SSF74853">
    <property type="entry name" value="Lamin A/C globular tail domain"/>
    <property type="match status" value="1"/>
</dbReference>
<dbReference type="AlphaFoldDB" id="A0A158R0L8"/>
<dbReference type="PANTHER" id="PTHR45721">
    <property type="entry name" value="LAMIN DM0-RELATED"/>
    <property type="match status" value="1"/>
</dbReference>
<dbReference type="GO" id="GO:0006998">
    <property type="term" value="P:nuclear envelope organization"/>
    <property type="evidence" value="ECO:0007669"/>
    <property type="project" value="TreeGrafter"/>
</dbReference>
<dbReference type="GO" id="GO:0031507">
    <property type="term" value="P:heterochromatin formation"/>
    <property type="evidence" value="ECO:0007669"/>
    <property type="project" value="TreeGrafter"/>
</dbReference>
<dbReference type="GO" id="GO:0051664">
    <property type="term" value="P:nuclear pore localization"/>
    <property type="evidence" value="ECO:0007669"/>
    <property type="project" value="TreeGrafter"/>
</dbReference>
<dbReference type="Pfam" id="PF00932">
    <property type="entry name" value="LTD"/>
    <property type="match status" value="1"/>
</dbReference>
<reference evidence="6" key="1">
    <citation type="submission" date="2016-04" db="UniProtKB">
        <authorList>
            <consortium name="WormBaseParasite"/>
        </authorList>
    </citation>
    <scope>IDENTIFICATION</scope>
</reference>
<dbReference type="GO" id="GO:0090435">
    <property type="term" value="P:protein localization to nuclear envelope"/>
    <property type="evidence" value="ECO:0007669"/>
    <property type="project" value="TreeGrafter"/>
</dbReference>
<dbReference type="OMA" id="TSHTHIG"/>
<dbReference type="Proteomes" id="UP000271162">
    <property type="component" value="Unassembled WGS sequence"/>
</dbReference>
<dbReference type="PANTHER" id="PTHR45721:SF1">
    <property type="entry name" value="INTERMEDIATE FILAMENT PROTEIN IFC-2"/>
    <property type="match status" value="1"/>
</dbReference>
<dbReference type="GO" id="GO:0005200">
    <property type="term" value="F:structural constituent of cytoskeleton"/>
    <property type="evidence" value="ECO:0007669"/>
    <property type="project" value="TreeGrafter"/>
</dbReference>
<keyword evidence="1 2" id="KW-0175">Coiled coil</keyword>
<feature type="coiled-coil region" evidence="2">
    <location>
        <begin position="136"/>
        <end position="178"/>
    </location>
</feature>
<dbReference type="InterPro" id="IPR001322">
    <property type="entry name" value="Lamin_tail_dom"/>
</dbReference>
<evidence type="ECO:0000259" key="3">
    <source>
        <dbReference type="PROSITE" id="PS51841"/>
    </source>
</evidence>
<dbReference type="PROSITE" id="PS51841">
    <property type="entry name" value="LTD"/>
    <property type="match status" value="1"/>
</dbReference>
<dbReference type="Gene3D" id="2.60.40.1260">
    <property type="entry name" value="Lamin Tail domain"/>
    <property type="match status" value="1"/>
</dbReference>
<accession>A0A158R0L8</accession>
<evidence type="ECO:0000256" key="2">
    <source>
        <dbReference type="SAM" id="Coils"/>
    </source>
</evidence>
<dbReference type="GO" id="GO:0007097">
    <property type="term" value="P:nuclear migration"/>
    <property type="evidence" value="ECO:0007669"/>
    <property type="project" value="TreeGrafter"/>
</dbReference>
<gene>
    <name evidence="4" type="ORF">NBR_LOCUS12075</name>
</gene>
<evidence type="ECO:0000256" key="1">
    <source>
        <dbReference type="ARBA" id="ARBA00023054"/>
    </source>
</evidence>
<dbReference type="GO" id="GO:0005652">
    <property type="term" value="C:nuclear lamina"/>
    <property type="evidence" value="ECO:0007669"/>
    <property type="project" value="TreeGrafter"/>
</dbReference>
<reference evidence="4 5" key="2">
    <citation type="submission" date="2018-11" db="EMBL/GenBank/DDBJ databases">
        <authorList>
            <consortium name="Pathogen Informatics"/>
        </authorList>
    </citation>
    <scope>NUCLEOTIDE SEQUENCE [LARGE SCALE GENOMIC DNA]</scope>
</reference>
<dbReference type="EMBL" id="UYSL01020669">
    <property type="protein sequence ID" value="VDL75664.1"/>
    <property type="molecule type" value="Genomic_DNA"/>
</dbReference>